<comment type="caution">
    <text evidence="2">The sequence shown here is derived from an EMBL/GenBank/DDBJ whole genome shotgun (WGS) entry which is preliminary data.</text>
</comment>
<dbReference type="EMBL" id="BPVZ01000018">
    <property type="protein sequence ID" value="GKV02472.1"/>
    <property type="molecule type" value="Genomic_DNA"/>
</dbReference>
<proteinExistence type="predicted"/>
<dbReference type="AlphaFoldDB" id="A0AAV5IUP5"/>
<gene>
    <name evidence="2" type="ORF">SLEP1_g14908</name>
</gene>
<feature type="region of interest" description="Disordered" evidence="1">
    <location>
        <begin position="42"/>
        <end position="62"/>
    </location>
</feature>
<name>A0AAV5IUP5_9ROSI</name>
<evidence type="ECO:0000313" key="2">
    <source>
        <dbReference type="EMBL" id="GKV02472.1"/>
    </source>
</evidence>
<evidence type="ECO:0000313" key="3">
    <source>
        <dbReference type="Proteomes" id="UP001054252"/>
    </source>
</evidence>
<accession>A0AAV5IUP5</accession>
<evidence type="ECO:0000256" key="1">
    <source>
        <dbReference type="SAM" id="MobiDB-lite"/>
    </source>
</evidence>
<reference evidence="2 3" key="1">
    <citation type="journal article" date="2021" name="Commun. Biol.">
        <title>The genome of Shorea leprosula (Dipterocarpaceae) highlights the ecological relevance of drought in aseasonal tropical rainforests.</title>
        <authorList>
            <person name="Ng K.K.S."/>
            <person name="Kobayashi M.J."/>
            <person name="Fawcett J.A."/>
            <person name="Hatakeyama M."/>
            <person name="Paape T."/>
            <person name="Ng C.H."/>
            <person name="Ang C.C."/>
            <person name="Tnah L.H."/>
            <person name="Lee C.T."/>
            <person name="Nishiyama T."/>
            <person name="Sese J."/>
            <person name="O'Brien M.J."/>
            <person name="Copetti D."/>
            <person name="Mohd Noor M.I."/>
            <person name="Ong R.C."/>
            <person name="Putra M."/>
            <person name="Sireger I.Z."/>
            <person name="Indrioko S."/>
            <person name="Kosugi Y."/>
            <person name="Izuno A."/>
            <person name="Isagi Y."/>
            <person name="Lee S.L."/>
            <person name="Shimizu K.K."/>
        </authorList>
    </citation>
    <scope>NUCLEOTIDE SEQUENCE [LARGE SCALE GENOMIC DNA]</scope>
    <source>
        <strain evidence="2">214</strain>
    </source>
</reference>
<organism evidence="2 3">
    <name type="scientific">Rubroshorea leprosula</name>
    <dbReference type="NCBI Taxonomy" id="152421"/>
    <lineage>
        <taxon>Eukaryota</taxon>
        <taxon>Viridiplantae</taxon>
        <taxon>Streptophyta</taxon>
        <taxon>Embryophyta</taxon>
        <taxon>Tracheophyta</taxon>
        <taxon>Spermatophyta</taxon>
        <taxon>Magnoliopsida</taxon>
        <taxon>eudicotyledons</taxon>
        <taxon>Gunneridae</taxon>
        <taxon>Pentapetalae</taxon>
        <taxon>rosids</taxon>
        <taxon>malvids</taxon>
        <taxon>Malvales</taxon>
        <taxon>Dipterocarpaceae</taxon>
        <taxon>Rubroshorea</taxon>
    </lineage>
</organism>
<protein>
    <submittedName>
        <fullName evidence="2">Uncharacterized protein</fullName>
    </submittedName>
</protein>
<sequence length="62" mass="7156">MLHRELDLGVRLRLQMPLPWGSSSSRDGCGFREARWSALRPNFSSSKRSSSDFNWKEGKEKS</sequence>
<keyword evidence="3" id="KW-1185">Reference proteome</keyword>
<dbReference type="Proteomes" id="UP001054252">
    <property type="component" value="Unassembled WGS sequence"/>
</dbReference>